<name>A0A0A9GZY1_ARUDO</name>
<dbReference type="AlphaFoldDB" id="A0A0A9GZY1"/>
<accession>A0A0A9GZY1</accession>
<organism evidence="1">
    <name type="scientific">Arundo donax</name>
    <name type="common">Giant reed</name>
    <name type="synonym">Donax arundinaceus</name>
    <dbReference type="NCBI Taxonomy" id="35708"/>
    <lineage>
        <taxon>Eukaryota</taxon>
        <taxon>Viridiplantae</taxon>
        <taxon>Streptophyta</taxon>
        <taxon>Embryophyta</taxon>
        <taxon>Tracheophyta</taxon>
        <taxon>Spermatophyta</taxon>
        <taxon>Magnoliopsida</taxon>
        <taxon>Liliopsida</taxon>
        <taxon>Poales</taxon>
        <taxon>Poaceae</taxon>
        <taxon>PACMAD clade</taxon>
        <taxon>Arundinoideae</taxon>
        <taxon>Arundineae</taxon>
        <taxon>Arundo</taxon>
    </lineage>
</organism>
<proteinExistence type="predicted"/>
<reference evidence="1" key="1">
    <citation type="submission" date="2014-09" db="EMBL/GenBank/DDBJ databases">
        <authorList>
            <person name="Magalhaes I.L.F."/>
            <person name="Oliveira U."/>
            <person name="Santos F.R."/>
            <person name="Vidigal T.H.D.A."/>
            <person name="Brescovit A.D."/>
            <person name="Santos A.J."/>
        </authorList>
    </citation>
    <scope>NUCLEOTIDE SEQUENCE</scope>
    <source>
        <tissue evidence="1">Shoot tissue taken approximately 20 cm above the soil surface</tissue>
    </source>
</reference>
<protein>
    <submittedName>
        <fullName evidence="1">Uncharacterized protein</fullName>
    </submittedName>
</protein>
<evidence type="ECO:0000313" key="1">
    <source>
        <dbReference type="EMBL" id="JAE30550.1"/>
    </source>
</evidence>
<dbReference type="EMBL" id="GBRH01167346">
    <property type="protein sequence ID" value="JAE30550.1"/>
    <property type="molecule type" value="Transcribed_RNA"/>
</dbReference>
<reference evidence="1" key="2">
    <citation type="journal article" date="2015" name="Data Brief">
        <title>Shoot transcriptome of the giant reed, Arundo donax.</title>
        <authorList>
            <person name="Barrero R.A."/>
            <person name="Guerrero F.D."/>
            <person name="Moolhuijzen P."/>
            <person name="Goolsby J.A."/>
            <person name="Tidwell J."/>
            <person name="Bellgard S.E."/>
            <person name="Bellgard M.I."/>
        </authorList>
    </citation>
    <scope>NUCLEOTIDE SEQUENCE</scope>
    <source>
        <tissue evidence="1">Shoot tissue taken approximately 20 cm above the soil surface</tissue>
    </source>
</reference>
<sequence length="59" mass="7083">MLQWSCVFVVYCFCVFVQQSFHYYEMKYMLAIQAPEYSGEAIFGDLIFRINYRGRSFSV</sequence>